<evidence type="ECO:0000313" key="1">
    <source>
        <dbReference type="EMBL" id="KUH33927.1"/>
    </source>
</evidence>
<dbReference type="EMBL" id="LLYW01000013">
    <property type="protein sequence ID" value="KUH33927.1"/>
    <property type="molecule type" value="Genomic_DNA"/>
</dbReference>
<protein>
    <recommendedName>
        <fullName evidence="3">DNA methylase</fullName>
    </recommendedName>
</protein>
<dbReference type="STRING" id="227598.APY94_04135"/>
<name>A0A117IU38_9EURY</name>
<keyword evidence="2" id="KW-1185">Reference proteome</keyword>
<dbReference type="RefSeq" id="WP_058938435.1">
    <property type="nucleotide sequence ID" value="NZ_LLYW01000013.1"/>
</dbReference>
<proteinExistence type="predicted"/>
<dbReference type="InterPro" id="IPR029063">
    <property type="entry name" value="SAM-dependent_MTases_sf"/>
</dbReference>
<reference evidence="1 2" key="1">
    <citation type="submission" date="2015-10" db="EMBL/GenBank/DDBJ databases">
        <title>Draft genome sequence of Thermococcus celericrescens strain DSM 17994.</title>
        <authorList>
            <person name="Hong S.-J."/>
            <person name="Park C.-E."/>
            <person name="Shin J.-H."/>
        </authorList>
    </citation>
    <scope>NUCLEOTIDE SEQUENCE [LARGE SCALE GENOMIC DNA]</scope>
    <source>
        <strain evidence="1 2">DSM 17994</strain>
    </source>
</reference>
<dbReference type="Gene3D" id="3.40.50.150">
    <property type="entry name" value="Vaccinia Virus protein VP39"/>
    <property type="match status" value="1"/>
</dbReference>
<evidence type="ECO:0000313" key="2">
    <source>
        <dbReference type="Proteomes" id="UP000053462"/>
    </source>
</evidence>
<dbReference type="AlphaFoldDB" id="A0A117IU38"/>
<gene>
    <name evidence="1" type="ORF">APY94_04135</name>
</gene>
<accession>A0A117IU38</accession>
<comment type="caution">
    <text evidence="1">The sequence shown here is derived from an EMBL/GenBank/DDBJ whole genome shotgun (WGS) entry which is preliminary data.</text>
</comment>
<evidence type="ECO:0008006" key="3">
    <source>
        <dbReference type="Google" id="ProtNLM"/>
    </source>
</evidence>
<sequence>MVAALYRLHPQQTSLRDALRAAELAGLDGQVVLDPFAGTGTLVYAAARAGARFVVGSDIEDWSEYLRPQLSEVQNFALYWRVDAMHAVKRFEHDVLFTDPPNPARVDGSAPISLVRDFGISGSQLKSMFSFNERNLMGREWVTVTYVVRLIRYELEQGRRVVVHAFRDSGRDFDWKKILRRHFHVRTIYDDYVEVV</sequence>
<dbReference type="Proteomes" id="UP000053462">
    <property type="component" value="Unassembled WGS sequence"/>
</dbReference>
<organism evidence="1 2">
    <name type="scientific">Thermococcus celericrescens</name>
    <dbReference type="NCBI Taxonomy" id="227598"/>
    <lineage>
        <taxon>Archaea</taxon>
        <taxon>Methanobacteriati</taxon>
        <taxon>Methanobacteriota</taxon>
        <taxon>Thermococci</taxon>
        <taxon>Thermococcales</taxon>
        <taxon>Thermococcaceae</taxon>
        <taxon>Thermococcus</taxon>
    </lineage>
</organism>
<dbReference type="SUPFAM" id="SSF53335">
    <property type="entry name" value="S-adenosyl-L-methionine-dependent methyltransferases"/>
    <property type="match status" value="1"/>
</dbReference>